<protein>
    <recommendedName>
        <fullName evidence="8">Peptidase S1 domain-containing protein</fullName>
    </recommendedName>
</protein>
<sequence>MLHSGSGHRCTLGFNATDGARHFGILPGFCGAPGTTWFADPERRIPVGTTTRSWFPTRNYSLITYTNTSLTYPSEVNADGRVVRIEDAREPASSTRICHVGGATGHRCGALLGPGIPPVDPDHDFRSDICSEPGDAGGPAFQGSSAVGIIVGGSGTCATGGTTSYLRITPVLSMAGLRVGH</sequence>
<accession>A0ABP5AHU2</accession>
<evidence type="ECO:0000256" key="2">
    <source>
        <dbReference type="ARBA" id="ARBA00022670"/>
    </source>
</evidence>
<keyword evidence="3" id="KW-0378">Hydrolase</keyword>
<evidence type="ECO:0000313" key="6">
    <source>
        <dbReference type="EMBL" id="GAA1912365.1"/>
    </source>
</evidence>
<organism evidence="6 7">
    <name type="scientific">Streptomyces sodiiphilus</name>
    <dbReference type="NCBI Taxonomy" id="226217"/>
    <lineage>
        <taxon>Bacteria</taxon>
        <taxon>Bacillati</taxon>
        <taxon>Actinomycetota</taxon>
        <taxon>Actinomycetes</taxon>
        <taxon>Kitasatosporales</taxon>
        <taxon>Streptomycetaceae</taxon>
        <taxon>Streptomyces</taxon>
    </lineage>
</organism>
<gene>
    <name evidence="6" type="ORF">GCM10009716_22740</name>
</gene>
<reference evidence="7" key="1">
    <citation type="journal article" date="2019" name="Int. J. Syst. Evol. Microbiol.">
        <title>The Global Catalogue of Microorganisms (GCM) 10K type strain sequencing project: providing services to taxonomists for standard genome sequencing and annotation.</title>
        <authorList>
            <consortium name="The Broad Institute Genomics Platform"/>
            <consortium name="The Broad Institute Genome Sequencing Center for Infectious Disease"/>
            <person name="Wu L."/>
            <person name="Ma J."/>
        </authorList>
    </citation>
    <scope>NUCLEOTIDE SEQUENCE [LARGE SCALE GENOMIC DNA]</scope>
    <source>
        <strain evidence="7">JCM 13581</strain>
    </source>
</reference>
<proteinExistence type="inferred from homology"/>
<dbReference type="InterPro" id="IPR001316">
    <property type="entry name" value="Pept_S1A_streptogrisin"/>
</dbReference>
<evidence type="ECO:0000256" key="5">
    <source>
        <dbReference type="ARBA" id="ARBA00023157"/>
    </source>
</evidence>
<dbReference type="SUPFAM" id="SSF50494">
    <property type="entry name" value="Trypsin-like serine proteases"/>
    <property type="match status" value="1"/>
</dbReference>
<evidence type="ECO:0000256" key="4">
    <source>
        <dbReference type="ARBA" id="ARBA00022825"/>
    </source>
</evidence>
<keyword evidence="2" id="KW-0645">Protease</keyword>
<dbReference type="RefSeq" id="WP_344261104.1">
    <property type="nucleotide sequence ID" value="NZ_BAAAMJ010000020.1"/>
</dbReference>
<keyword evidence="4" id="KW-0720">Serine protease</keyword>
<evidence type="ECO:0008006" key="8">
    <source>
        <dbReference type="Google" id="ProtNLM"/>
    </source>
</evidence>
<dbReference type="Gene3D" id="2.40.10.10">
    <property type="entry name" value="Trypsin-like serine proteases"/>
    <property type="match status" value="2"/>
</dbReference>
<comment type="caution">
    <text evidence="6">The sequence shown here is derived from an EMBL/GenBank/DDBJ whole genome shotgun (WGS) entry which is preliminary data.</text>
</comment>
<dbReference type="EMBL" id="BAAAMJ010000020">
    <property type="protein sequence ID" value="GAA1912365.1"/>
    <property type="molecule type" value="Genomic_DNA"/>
</dbReference>
<evidence type="ECO:0000313" key="7">
    <source>
        <dbReference type="Proteomes" id="UP001501303"/>
    </source>
</evidence>
<name>A0ABP5AHU2_9ACTN</name>
<dbReference type="InterPro" id="IPR009003">
    <property type="entry name" value="Peptidase_S1_PA"/>
</dbReference>
<keyword evidence="5" id="KW-1015">Disulfide bond</keyword>
<comment type="similarity">
    <text evidence="1">Belongs to the peptidase S1 family.</text>
</comment>
<dbReference type="CDD" id="cd21112">
    <property type="entry name" value="alphaLP-like"/>
    <property type="match status" value="1"/>
</dbReference>
<keyword evidence="7" id="KW-1185">Reference proteome</keyword>
<dbReference type="InterPro" id="IPR043504">
    <property type="entry name" value="Peptidase_S1_PA_chymotrypsin"/>
</dbReference>
<evidence type="ECO:0000256" key="3">
    <source>
        <dbReference type="ARBA" id="ARBA00022801"/>
    </source>
</evidence>
<dbReference type="PRINTS" id="PR00861">
    <property type="entry name" value="ALYTICPTASE"/>
</dbReference>
<evidence type="ECO:0000256" key="1">
    <source>
        <dbReference type="ARBA" id="ARBA00007664"/>
    </source>
</evidence>
<dbReference type="Proteomes" id="UP001501303">
    <property type="component" value="Unassembled WGS sequence"/>
</dbReference>